<name>A0A976M4L8_THEOR</name>
<protein>
    <submittedName>
        <fullName evidence="1">Uncharacterized protein</fullName>
    </submittedName>
</protein>
<dbReference type="Proteomes" id="UP000244803">
    <property type="component" value="Chromosome 1"/>
</dbReference>
<evidence type="ECO:0000313" key="1">
    <source>
        <dbReference type="EMBL" id="UKJ88324.1"/>
    </source>
</evidence>
<organism evidence="1 2">
    <name type="scientific">Theileria orientalis</name>
    <dbReference type="NCBI Taxonomy" id="68886"/>
    <lineage>
        <taxon>Eukaryota</taxon>
        <taxon>Sar</taxon>
        <taxon>Alveolata</taxon>
        <taxon>Apicomplexa</taxon>
        <taxon>Aconoidasida</taxon>
        <taxon>Piroplasmida</taxon>
        <taxon>Theileriidae</taxon>
        <taxon>Theileria</taxon>
    </lineage>
</organism>
<dbReference type="EMBL" id="CP056065">
    <property type="protein sequence ID" value="UKJ88324.1"/>
    <property type="molecule type" value="Genomic_DNA"/>
</dbReference>
<evidence type="ECO:0000313" key="2">
    <source>
        <dbReference type="Proteomes" id="UP000244803"/>
    </source>
</evidence>
<dbReference type="AlphaFoldDB" id="A0A976M4L8"/>
<proteinExistence type="predicted"/>
<accession>A0A976M4L8</accession>
<dbReference type="OrthoDB" id="548474at2759"/>
<gene>
    <name evidence="1" type="ORF">MACJ_000768</name>
</gene>
<sequence>MVEVYINNRRNSDLESQLTLGWDLKLPDNPNLCDDILLELEKAVSKLEESNEYIAKVLEEGSDEELSNAIEENKLVIRRKKHQIDQVKSHITSLSSACRSTGKQ</sequence>
<reference evidence="1" key="1">
    <citation type="submission" date="2022-07" db="EMBL/GenBank/DDBJ databases">
        <title>Evaluation of T. orientalis genome assembly methods using nanopore sequencing and analysis of variation between genomes.</title>
        <authorList>
            <person name="Yam J."/>
            <person name="Micallef M.L."/>
            <person name="Liu M."/>
            <person name="Djordjevic S.P."/>
            <person name="Bogema D.R."/>
            <person name="Jenkins C."/>
        </authorList>
    </citation>
    <scope>NUCLEOTIDE SEQUENCE</scope>
    <source>
        <strain evidence="1">Fish Creek</strain>
    </source>
</reference>